<name>A0AA43TVB8_9LECA</name>
<feature type="signal peptide" evidence="1">
    <location>
        <begin position="1"/>
        <end position="20"/>
    </location>
</feature>
<dbReference type="AlphaFoldDB" id="A0AA43TVB8"/>
<dbReference type="SUPFAM" id="SSF51445">
    <property type="entry name" value="(Trans)glycosidases"/>
    <property type="match status" value="1"/>
</dbReference>
<dbReference type="PANTHER" id="PTHR31451:SF39">
    <property type="entry name" value="MANNAN ENDO-1,4-BETA-MANNOSIDASE 1"/>
    <property type="match status" value="1"/>
</dbReference>
<evidence type="ECO:0000256" key="1">
    <source>
        <dbReference type="SAM" id="SignalP"/>
    </source>
</evidence>
<sequence>MHISSFIFFLFLSFFSSVKPKPVYPRQAASTDFGGANNYFIHAADTTVIQAWVSSLQTSGAKIVRLWVSGSPGGGCDKGTDKNSIPELEPVTLGVYDDTVLNALDKVLALTSAAGIKAIISPHDAGKLQNSQGSTYNGEDLYTQLSATFYGPITNPASATARRLYQARLTHILNYTGATSQKRWGAWSAAIAAFDIQNEPMVGLDSTDPLLTTSDWLCSAAKVMKPLLAGPLVATGGVLGACEHGSNFSPIATSCAQIDIISIHGFAHGSTPAANTFLDANCTAAGLLTSAKKANKTVIVEEMGIDPTEIGPNSPTTFQAVTSDYTNGGVPWLYWQVVPPLDPKCSSIATAGTDNYELPTTEPALKTAWDAAVAKPAAQDWSAVF</sequence>
<accession>A0AA43TVB8</accession>
<feature type="chain" id="PRO_5041456496" description="Glycoside hydrolase family 5 protein" evidence="1">
    <location>
        <begin position="21"/>
        <end position="385"/>
    </location>
</feature>
<keyword evidence="1" id="KW-0732">Signal</keyword>
<reference evidence="2" key="1">
    <citation type="journal article" date="2023" name="Genome Biol. Evol.">
        <title>First Whole Genome Sequence and Flow Cytometry Genome Size Data for the Lichen-Forming Fungus Ramalina farinacea (Ascomycota).</title>
        <authorList>
            <person name="Llewellyn T."/>
            <person name="Mian S."/>
            <person name="Hill R."/>
            <person name="Leitch I.J."/>
            <person name="Gaya E."/>
        </authorList>
    </citation>
    <scope>NUCLEOTIDE SEQUENCE</scope>
    <source>
        <strain evidence="2">LIQ254RAFAR</strain>
    </source>
</reference>
<keyword evidence="3" id="KW-1185">Reference proteome</keyword>
<dbReference type="GO" id="GO:0005576">
    <property type="term" value="C:extracellular region"/>
    <property type="evidence" value="ECO:0007669"/>
    <property type="project" value="UniProtKB-SubCell"/>
</dbReference>
<dbReference type="GO" id="GO:0016985">
    <property type="term" value="F:mannan endo-1,4-beta-mannosidase activity"/>
    <property type="evidence" value="ECO:0007669"/>
    <property type="project" value="UniProtKB-EC"/>
</dbReference>
<protein>
    <recommendedName>
        <fullName evidence="4">Glycoside hydrolase family 5 protein</fullName>
    </recommendedName>
</protein>
<organism evidence="2 3">
    <name type="scientific">Ramalina farinacea</name>
    <dbReference type="NCBI Taxonomy" id="258253"/>
    <lineage>
        <taxon>Eukaryota</taxon>
        <taxon>Fungi</taxon>
        <taxon>Dikarya</taxon>
        <taxon>Ascomycota</taxon>
        <taxon>Pezizomycotina</taxon>
        <taxon>Lecanoromycetes</taxon>
        <taxon>OSLEUM clade</taxon>
        <taxon>Lecanoromycetidae</taxon>
        <taxon>Lecanorales</taxon>
        <taxon>Lecanorineae</taxon>
        <taxon>Ramalinaceae</taxon>
        <taxon>Ramalina</taxon>
    </lineage>
</organism>
<gene>
    <name evidence="2" type="ORF">OHK93_007224</name>
</gene>
<dbReference type="Gene3D" id="3.20.20.80">
    <property type="entry name" value="Glycosidases"/>
    <property type="match status" value="1"/>
</dbReference>
<dbReference type="Proteomes" id="UP001161017">
    <property type="component" value="Unassembled WGS sequence"/>
</dbReference>
<evidence type="ECO:0008006" key="4">
    <source>
        <dbReference type="Google" id="ProtNLM"/>
    </source>
</evidence>
<dbReference type="InterPro" id="IPR017853">
    <property type="entry name" value="GH"/>
</dbReference>
<dbReference type="EMBL" id="JAPUFD010000006">
    <property type="protein sequence ID" value="MDI1487950.1"/>
    <property type="molecule type" value="Genomic_DNA"/>
</dbReference>
<evidence type="ECO:0000313" key="3">
    <source>
        <dbReference type="Proteomes" id="UP001161017"/>
    </source>
</evidence>
<comment type="caution">
    <text evidence="2">The sequence shown here is derived from an EMBL/GenBank/DDBJ whole genome shotgun (WGS) entry which is preliminary data.</text>
</comment>
<dbReference type="PANTHER" id="PTHR31451">
    <property type="match status" value="1"/>
</dbReference>
<proteinExistence type="predicted"/>
<dbReference type="InterPro" id="IPR045053">
    <property type="entry name" value="MAN-like"/>
</dbReference>
<evidence type="ECO:0000313" key="2">
    <source>
        <dbReference type="EMBL" id="MDI1487950.1"/>
    </source>
</evidence>